<feature type="coiled-coil region" evidence="1">
    <location>
        <begin position="70"/>
        <end position="97"/>
    </location>
</feature>
<dbReference type="AlphaFoldDB" id="A0AAD1HM10"/>
<reference evidence="2 3" key="1">
    <citation type="journal article" date="2019" name="Emerg. Microbes Infect.">
        <title>Comprehensive subspecies identification of 175 nontuberculous mycobacteria species based on 7547 genomic profiles.</title>
        <authorList>
            <person name="Matsumoto Y."/>
            <person name="Kinjo T."/>
            <person name="Motooka D."/>
            <person name="Nabeya D."/>
            <person name="Jung N."/>
            <person name="Uechi K."/>
            <person name="Horii T."/>
            <person name="Iida T."/>
            <person name="Fujita J."/>
            <person name="Nakamura S."/>
        </authorList>
    </citation>
    <scope>NUCLEOTIDE SEQUENCE [LARGE SCALE GENOMIC DNA]</scope>
    <source>
        <strain evidence="2 3">JCM 6376</strain>
    </source>
</reference>
<gene>
    <name evidence="2" type="ORF">MAIC_26910</name>
</gene>
<evidence type="ECO:0008006" key="4">
    <source>
        <dbReference type="Google" id="ProtNLM"/>
    </source>
</evidence>
<proteinExistence type="predicted"/>
<dbReference type="RefSeq" id="WP_115320002.1">
    <property type="nucleotide sequence ID" value="NZ_AP022561.1"/>
</dbReference>
<organism evidence="2 3">
    <name type="scientific">Mycolicibacterium aichiense</name>
    <dbReference type="NCBI Taxonomy" id="1799"/>
    <lineage>
        <taxon>Bacteria</taxon>
        <taxon>Bacillati</taxon>
        <taxon>Actinomycetota</taxon>
        <taxon>Actinomycetes</taxon>
        <taxon>Mycobacteriales</taxon>
        <taxon>Mycobacteriaceae</taxon>
        <taxon>Mycolicibacterium</taxon>
    </lineage>
</organism>
<dbReference type="KEGG" id="maic:MAIC_26910"/>
<keyword evidence="1" id="KW-0175">Coiled coil</keyword>
<evidence type="ECO:0000313" key="2">
    <source>
        <dbReference type="EMBL" id="BBX07888.1"/>
    </source>
</evidence>
<accession>A0AAD1HM10</accession>
<dbReference type="Proteomes" id="UP000467327">
    <property type="component" value="Chromosome"/>
</dbReference>
<sequence>MRVYKIEIVRDGRWWMIRIPEVHGATQVHRLKEAEAMAREYVALHLNVPLYEISIEITSIRMKRPEFREIGAMAEKIRDLREQARRLERESVASAREFAHWLIANGVPVRDIAELLDVSSQRVSQLTKD</sequence>
<keyword evidence="3" id="KW-1185">Reference proteome</keyword>
<dbReference type="EMBL" id="AP022561">
    <property type="protein sequence ID" value="BBX07888.1"/>
    <property type="molecule type" value="Genomic_DNA"/>
</dbReference>
<evidence type="ECO:0000256" key="1">
    <source>
        <dbReference type="SAM" id="Coils"/>
    </source>
</evidence>
<name>A0AAD1HM10_9MYCO</name>
<protein>
    <recommendedName>
        <fullName evidence="4">HicB family toxin-antitoxin system</fullName>
    </recommendedName>
</protein>
<evidence type="ECO:0000313" key="3">
    <source>
        <dbReference type="Proteomes" id="UP000467327"/>
    </source>
</evidence>